<feature type="transmembrane region" description="Helical" evidence="1">
    <location>
        <begin position="204"/>
        <end position="220"/>
    </location>
</feature>
<organism evidence="3 4">
    <name type="scientific">Methylocapsa polymorpha</name>
    <dbReference type="NCBI Taxonomy" id="3080828"/>
    <lineage>
        <taxon>Bacteria</taxon>
        <taxon>Pseudomonadati</taxon>
        <taxon>Pseudomonadota</taxon>
        <taxon>Alphaproteobacteria</taxon>
        <taxon>Hyphomicrobiales</taxon>
        <taxon>Beijerinckiaceae</taxon>
        <taxon>Methylocapsa</taxon>
    </lineage>
</organism>
<feature type="transmembrane region" description="Helical" evidence="1">
    <location>
        <begin position="179"/>
        <end position="198"/>
    </location>
</feature>
<protein>
    <submittedName>
        <fullName evidence="3">Acyltransferase</fullName>
        <ecNumber evidence="3">2.3.-.-</ecNumber>
    </submittedName>
</protein>
<evidence type="ECO:0000313" key="4">
    <source>
        <dbReference type="Proteomes" id="UP001626536"/>
    </source>
</evidence>
<reference evidence="3 4" key="1">
    <citation type="submission" date="2023-10" db="EMBL/GenBank/DDBJ databases">
        <title>Novel methanotroph of the genus Methylocapsa from a subarctic wetland.</title>
        <authorList>
            <person name="Belova S.E."/>
            <person name="Oshkin I.Y."/>
            <person name="Miroshnikov K."/>
            <person name="Dedysh S.N."/>
        </authorList>
    </citation>
    <scope>NUCLEOTIDE SEQUENCE [LARGE SCALE GENOMIC DNA]</scope>
    <source>
        <strain evidence="3 4">RX1</strain>
    </source>
</reference>
<feature type="transmembrane region" description="Helical" evidence="1">
    <location>
        <begin position="98"/>
        <end position="116"/>
    </location>
</feature>
<sequence>MDLPLLSYAPPKKNGISSSKPLHRIVFLDALRFIAAVAVLLQHSLEQNGELGRQFCEIFSPGVFGVVLFFIISGFVIPMTAGKTFELRRFAIRRIFRIYPLVLFAFAAVAIAGWFGNLPEFAMARSASLGDWAANLLLIQDYVHVEPLLGVTWTLSLEFAWYALFALSLLFFGRRFDNWLAIGAPLGMIALVAASLWFDHRLPLGRIGMIYIAILGCRIYRYLIGEVSARRLAIDASAFVIVTTIGNVVAFGYFRHPNITMMQAVVPWIVAPALFLLVSVVPRLHHSGFFNNPILGSLGAISFSTYMLHPLALAIAKTYSPSDIWLIVGFSLTLLLSIVGYRLVEMPGQALGRRLTLGSSASPR</sequence>
<keyword evidence="1" id="KW-1133">Transmembrane helix</keyword>
<accession>A0ABZ0HXE7</accession>
<keyword evidence="1" id="KW-0472">Membrane</keyword>
<dbReference type="Proteomes" id="UP001626536">
    <property type="component" value="Chromosome"/>
</dbReference>
<gene>
    <name evidence="3" type="ORF">RZS28_08180</name>
</gene>
<evidence type="ECO:0000313" key="3">
    <source>
        <dbReference type="EMBL" id="WOJ91229.1"/>
    </source>
</evidence>
<feature type="domain" description="Acyltransferase 3" evidence="2">
    <location>
        <begin position="26"/>
        <end position="341"/>
    </location>
</feature>
<feature type="transmembrane region" description="Helical" evidence="1">
    <location>
        <begin position="324"/>
        <end position="344"/>
    </location>
</feature>
<dbReference type="Pfam" id="PF01757">
    <property type="entry name" value="Acyl_transf_3"/>
    <property type="match status" value="1"/>
</dbReference>
<feature type="transmembrane region" description="Helical" evidence="1">
    <location>
        <begin position="151"/>
        <end position="172"/>
    </location>
</feature>
<dbReference type="InterPro" id="IPR002656">
    <property type="entry name" value="Acyl_transf_3_dom"/>
</dbReference>
<dbReference type="InterPro" id="IPR050879">
    <property type="entry name" value="Acyltransferase_3"/>
</dbReference>
<proteinExistence type="predicted"/>
<feature type="transmembrane region" description="Helical" evidence="1">
    <location>
        <begin position="58"/>
        <end position="77"/>
    </location>
</feature>
<keyword evidence="1" id="KW-0812">Transmembrane</keyword>
<dbReference type="RefSeq" id="WP_407340823.1">
    <property type="nucleotide sequence ID" value="NZ_CP136862.1"/>
</dbReference>
<keyword evidence="3" id="KW-0808">Transferase</keyword>
<dbReference type="PANTHER" id="PTHR23028:SF53">
    <property type="entry name" value="ACYL_TRANSF_3 DOMAIN-CONTAINING PROTEIN"/>
    <property type="match status" value="1"/>
</dbReference>
<dbReference type="EC" id="2.3.-.-" evidence="3"/>
<feature type="transmembrane region" description="Helical" evidence="1">
    <location>
        <begin position="293"/>
        <end position="312"/>
    </location>
</feature>
<dbReference type="GO" id="GO:0016746">
    <property type="term" value="F:acyltransferase activity"/>
    <property type="evidence" value="ECO:0007669"/>
    <property type="project" value="UniProtKB-KW"/>
</dbReference>
<feature type="transmembrane region" description="Helical" evidence="1">
    <location>
        <begin position="232"/>
        <end position="254"/>
    </location>
</feature>
<dbReference type="EMBL" id="CP136862">
    <property type="protein sequence ID" value="WOJ91229.1"/>
    <property type="molecule type" value="Genomic_DNA"/>
</dbReference>
<dbReference type="PANTHER" id="PTHR23028">
    <property type="entry name" value="ACETYLTRANSFERASE"/>
    <property type="match status" value="1"/>
</dbReference>
<keyword evidence="3" id="KW-0012">Acyltransferase</keyword>
<evidence type="ECO:0000256" key="1">
    <source>
        <dbReference type="SAM" id="Phobius"/>
    </source>
</evidence>
<name>A0ABZ0HXE7_9HYPH</name>
<evidence type="ECO:0000259" key="2">
    <source>
        <dbReference type="Pfam" id="PF01757"/>
    </source>
</evidence>
<keyword evidence="4" id="KW-1185">Reference proteome</keyword>
<feature type="transmembrane region" description="Helical" evidence="1">
    <location>
        <begin position="260"/>
        <end position="281"/>
    </location>
</feature>